<dbReference type="Gene3D" id="3.10.105.10">
    <property type="entry name" value="Dipeptide-binding Protein, Domain 3"/>
    <property type="match status" value="1"/>
</dbReference>
<comment type="subcellular location">
    <subcellularLocation>
        <location evidence="1">Periplasm</location>
    </subcellularLocation>
</comment>
<name>A0ABU0YM84_9PROT</name>
<dbReference type="Pfam" id="PF00496">
    <property type="entry name" value="SBP_bac_5"/>
    <property type="match status" value="1"/>
</dbReference>
<keyword evidence="5" id="KW-1185">Reference proteome</keyword>
<gene>
    <name evidence="4" type="ORF">Q8A70_11705</name>
</gene>
<dbReference type="Proteomes" id="UP001230156">
    <property type="component" value="Unassembled WGS sequence"/>
</dbReference>
<evidence type="ECO:0000256" key="1">
    <source>
        <dbReference type="ARBA" id="ARBA00004418"/>
    </source>
</evidence>
<comment type="caution">
    <text evidence="4">The sequence shown here is derived from an EMBL/GenBank/DDBJ whole genome shotgun (WGS) entry which is preliminary data.</text>
</comment>
<dbReference type="RefSeq" id="WP_379955792.1">
    <property type="nucleotide sequence ID" value="NZ_JAUYVI010000003.1"/>
</dbReference>
<dbReference type="InterPro" id="IPR000914">
    <property type="entry name" value="SBP_5_dom"/>
</dbReference>
<evidence type="ECO:0000256" key="2">
    <source>
        <dbReference type="ARBA" id="ARBA00005695"/>
    </source>
</evidence>
<dbReference type="PANTHER" id="PTHR30290">
    <property type="entry name" value="PERIPLASMIC BINDING COMPONENT OF ABC TRANSPORTER"/>
    <property type="match status" value="1"/>
</dbReference>
<evidence type="ECO:0000313" key="5">
    <source>
        <dbReference type="Proteomes" id="UP001230156"/>
    </source>
</evidence>
<dbReference type="PIRSF" id="PIRSF002741">
    <property type="entry name" value="MppA"/>
    <property type="match status" value="1"/>
</dbReference>
<dbReference type="CDD" id="cd08506">
    <property type="entry name" value="PBP2_clavulanate_OppA2"/>
    <property type="match status" value="1"/>
</dbReference>
<feature type="domain" description="Solute-binding protein family 5" evidence="3">
    <location>
        <begin position="96"/>
        <end position="481"/>
    </location>
</feature>
<evidence type="ECO:0000313" key="4">
    <source>
        <dbReference type="EMBL" id="MDQ7248337.1"/>
    </source>
</evidence>
<sequence length="570" mass="62023">MKRAQWLGVAVVAIIVVAAGAYFMRKPPEPGGGTPAPQEAAKAVEHRGGTMRLVAVGAGGTIDPQINYTLQYWQLYQGLYDGLLNFKKGVGEEGFKVVPDLAEDMPQVADDGKTLIFKIRKGIKFSNGQDLTTKDVVASFQRIFKVSSPTAGGFYSGIVGADKCLAEPASCTLEGGVVADEAANTVTLHLTQPDAEIYYKLAVPHAVILPADSPAKDVGTTALPGTGAYMVESYDPNKQLKIVRNPHFKEWSKDAQPDGYPDVVVMDFGLTDEAEVTAVANDQADWAFDPPPADRLAEIGTKYKDQVHVTPLTAMWYAPMNVNIPPFNNEKARQAVSYAIDRAALVKLFGGDVLASPVCQILPPGFPGHVDYCPFTKNPEANKWSAPDMDKAKALMQESGQIGQPVTVISEDSAVSKSVGTYLQSVLNELGFKAELKPISSNIQFTYIQNTNNKVQISVTQWYQDYPAASDFLNILFGCDSFHEGSDSSVNIAGFCDKEIDAKMKEAMKVAVTDPKKADEMWAGIDRAVTDKAAAAILFTPKHVDFVSKRLGNFQFNPQFYFMVYQAWVQ</sequence>
<dbReference type="InterPro" id="IPR030678">
    <property type="entry name" value="Peptide/Ni-bd"/>
</dbReference>
<proteinExistence type="inferred from homology"/>
<evidence type="ECO:0000259" key="3">
    <source>
        <dbReference type="Pfam" id="PF00496"/>
    </source>
</evidence>
<dbReference type="Gene3D" id="3.40.190.10">
    <property type="entry name" value="Periplasmic binding protein-like II"/>
    <property type="match status" value="1"/>
</dbReference>
<organism evidence="4 5">
    <name type="scientific">Dongia sedimenti</name>
    <dbReference type="NCBI Taxonomy" id="3064282"/>
    <lineage>
        <taxon>Bacteria</taxon>
        <taxon>Pseudomonadati</taxon>
        <taxon>Pseudomonadota</taxon>
        <taxon>Alphaproteobacteria</taxon>
        <taxon>Rhodospirillales</taxon>
        <taxon>Dongiaceae</taxon>
        <taxon>Dongia</taxon>
    </lineage>
</organism>
<protein>
    <submittedName>
        <fullName evidence="4">ABC transporter substrate-binding protein</fullName>
    </submittedName>
</protein>
<dbReference type="SUPFAM" id="SSF53850">
    <property type="entry name" value="Periplasmic binding protein-like II"/>
    <property type="match status" value="1"/>
</dbReference>
<accession>A0ABU0YM84</accession>
<dbReference type="InterPro" id="IPR039424">
    <property type="entry name" value="SBP_5"/>
</dbReference>
<reference evidence="5" key="1">
    <citation type="submission" date="2023-08" db="EMBL/GenBank/DDBJ databases">
        <title>Rhodospirillaceae gen. nov., a novel taxon isolated from the Yangtze River Yuezi River estuary sludge.</title>
        <authorList>
            <person name="Ruan L."/>
        </authorList>
    </citation>
    <scope>NUCLEOTIDE SEQUENCE [LARGE SCALE GENOMIC DNA]</scope>
    <source>
        <strain evidence="5">R-7</strain>
    </source>
</reference>
<dbReference type="EMBL" id="JAUYVI010000003">
    <property type="protein sequence ID" value="MDQ7248337.1"/>
    <property type="molecule type" value="Genomic_DNA"/>
</dbReference>
<comment type="similarity">
    <text evidence="2">Belongs to the bacterial solute-binding protein 5 family.</text>
</comment>